<protein>
    <recommendedName>
        <fullName evidence="1">Sacsin/Nov domain-containing protein</fullName>
    </recommendedName>
</protein>
<dbReference type="OrthoDB" id="243421at2"/>
<dbReference type="STRING" id="765420.OSCT_2087"/>
<feature type="domain" description="Sacsin/Nov" evidence="1">
    <location>
        <begin position="30"/>
        <end position="116"/>
    </location>
</feature>
<dbReference type="NCBIfam" id="NF047352">
    <property type="entry name" value="P_loop_sacsin"/>
    <property type="match status" value="1"/>
</dbReference>
<comment type="caution">
    <text evidence="2">The sequence shown here is derived from an EMBL/GenBank/DDBJ whole genome shotgun (WGS) entry which is preliminary data.</text>
</comment>
<dbReference type="Pfam" id="PF25794">
    <property type="entry name" value="SACS"/>
    <property type="match status" value="1"/>
</dbReference>
<accession>E1IFI6</accession>
<evidence type="ECO:0000313" key="3">
    <source>
        <dbReference type="Proteomes" id="UP000054010"/>
    </source>
</evidence>
<dbReference type="InterPro" id="IPR058210">
    <property type="entry name" value="SACS/Nov_dom"/>
</dbReference>
<dbReference type="SUPFAM" id="SSF55874">
    <property type="entry name" value="ATPase domain of HSP90 chaperone/DNA topoisomerase II/histidine kinase"/>
    <property type="match status" value="1"/>
</dbReference>
<sequence>MPSDYERIRQENIRQYGESTHHLDFFGRLYADRTHFVFELLQNAEDAGATQLKFVLHKDRLDVWHNGRIFNEHDVRGICGVGEGTKAEDMGKIGKFGIGFKSVYAYTRRPSIFSGGERFAIEHYVRPVPLNSIALPKPWTTLISLPFSPEALHPNLAYHQILHRFRSLKASTILFLRHLTQVEWQVEGGEQGMLSYDFTKLGAGRRKMALTVRDGKEEEETWLVFERPVSLPKGSRRLPNGEYEVFGRTLALPSNHKEALKVEIAFRLDQDKRKGDQIGTAQVSHLVVFFPTHKETELGFLMQGLYTTTPARDNIRINDPWNEYLISETAKLLVDALEELKSLGLLSVQAINTLPLRPSKFGHDNPFRPIFDAVRTALRDRPLLPTHDGSFTAARDAKLARGAGLIELLPPTLLGKLFGSSKPIQWLSSEISLDRTPDLYRYLVGRFERAEDPERLGALVERIEIRPETVLAQLTPAWLKTQPDAWMIQFYSLFNGIGEADIRKLLRTKEIIRLSNGEHVAAYGAGSTPRVHLPSSVMADRSFPTVKATIAAHPDALEFLKSLGLSVPNVATEVLECILPKYHNNNISVDAATYLADVRKILQALEQSSEREAVAAQVCQAHWIRARNLTTEVVAFKLPREVYLRSLQLEIYFEGYNHAWVVDLPSEIVAAVHNEVWHLLGVANKPRRLEVPGILSAQAKVDLRGGEPCTHDVAIKDYDLDGLEHFLKSCGKAKHATSQKRALALWDFLRHHLREFNNSNQFWCGEYHWFYRSQWYQTFEACFLTRLKGTAWMPTTTGPELKRPADLSINELPDGFWPDESLFRALDILPDPLIELAKQSGFDPDDLRLVQNNPEAFAAWKKSMQRIKEEPEPDAAEPFDFIEALAQAFSKASHSMSNQPDQYGTIGGVRNPEDYRGQVEAEIKQAQQREPRQRFKYVNRKVWEAKDSQVRRFLHEQYHGECQICQTSFRRRDNQPHFEGLYLVSYTKADWIDQEGNILCLCPTCAAKFLHGSVEAEDILDQIRRFRALKEGGAGDCELKIHLCGDLVKIRYKERHMLRLQELIKAAK</sequence>
<proteinExistence type="predicted"/>
<reference evidence="2 3" key="1">
    <citation type="journal article" date="2011" name="J. Bacteriol.">
        <title>Draft genome sequence of the anoxygenic filamentous phototrophic bacterium Oscillochloris trichoides subsp. DG-6.</title>
        <authorList>
            <person name="Kuznetsov B.B."/>
            <person name="Ivanovsky R.N."/>
            <person name="Keppen O.I."/>
            <person name="Sukhacheva M.V."/>
            <person name="Bumazhkin B.K."/>
            <person name="Patutina E.O."/>
            <person name="Beletsky A.V."/>
            <person name="Mardanov A.V."/>
            <person name="Baslerov R.V."/>
            <person name="Panteleeva A.N."/>
            <person name="Kolganova T.V."/>
            <person name="Ravin N.V."/>
            <person name="Skryabin K.G."/>
        </authorList>
    </citation>
    <scope>NUCLEOTIDE SEQUENCE [LARGE SCALE GENOMIC DNA]</scope>
    <source>
        <strain evidence="2 3">DG-6</strain>
    </source>
</reference>
<evidence type="ECO:0000259" key="1">
    <source>
        <dbReference type="Pfam" id="PF25794"/>
    </source>
</evidence>
<dbReference type="eggNOG" id="COG0326">
    <property type="taxonomic scope" value="Bacteria"/>
</dbReference>
<keyword evidence="3" id="KW-1185">Reference proteome</keyword>
<gene>
    <name evidence="2" type="ORF">OSCT_2087</name>
</gene>
<dbReference type="AlphaFoldDB" id="E1IFI6"/>
<dbReference type="EMBL" id="ADVR01000092">
    <property type="protein sequence ID" value="EFO80002.1"/>
    <property type="molecule type" value="Genomic_DNA"/>
</dbReference>
<dbReference type="Gene3D" id="3.30.565.10">
    <property type="entry name" value="Histidine kinase-like ATPase, C-terminal domain"/>
    <property type="match status" value="1"/>
</dbReference>
<dbReference type="HOGENOM" id="CLU_281408_0_0_0"/>
<dbReference type="InterPro" id="IPR052957">
    <property type="entry name" value="Auxin_embryo_med"/>
</dbReference>
<dbReference type="PANTHER" id="PTHR32387">
    <property type="entry name" value="WU:FJ29H11"/>
    <property type="match status" value="1"/>
</dbReference>
<dbReference type="PANTHER" id="PTHR32387:SF0">
    <property type="entry name" value="PROTEIN NO VEIN"/>
    <property type="match status" value="1"/>
</dbReference>
<organism evidence="2 3">
    <name type="scientific">Oscillochloris trichoides DG-6</name>
    <dbReference type="NCBI Taxonomy" id="765420"/>
    <lineage>
        <taxon>Bacteria</taxon>
        <taxon>Bacillati</taxon>
        <taxon>Chloroflexota</taxon>
        <taxon>Chloroflexia</taxon>
        <taxon>Chloroflexales</taxon>
        <taxon>Chloroflexineae</taxon>
        <taxon>Oscillochloridaceae</taxon>
        <taxon>Oscillochloris</taxon>
    </lineage>
</organism>
<name>E1IFI6_9CHLR</name>
<dbReference type="Proteomes" id="UP000054010">
    <property type="component" value="Unassembled WGS sequence"/>
</dbReference>
<evidence type="ECO:0000313" key="2">
    <source>
        <dbReference type="EMBL" id="EFO80002.1"/>
    </source>
</evidence>
<dbReference type="InterPro" id="IPR036890">
    <property type="entry name" value="HATPase_C_sf"/>
</dbReference>